<feature type="transmembrane region" description="Helical" evidence="1">
    <location>
        <begin position="12"/>
        <end position="34"/>
    </location>
</feature>
<keyword evidence="3" id="KW-1185">Reference proteome</keyword>
<dbReference type="KEGG" id="dpx:DAPPUDRAFT_261121"/>
<dbReference type="PhylomeDB" id="E9HKK2"/>
<evidence type="ECO:0008006" key="4">
    <source>
        <dbReference type="Google" id="ProtNLM"/>
    </source>
</evidence>
<keyword evidence="1" id="KW-0812">Transmembrane</keyword>
<reference evidence="2 3" key="1">
    <citation type="journal article" date="2011" name="Science">
        <title>The ecoresponsive genome of Daphnia pulex.</title>
        <authorList>
            <person name="Colbourne J.K."/>
            <person name="Pfrender M.E."/>
            <person name="Gilbert D."/>
            <person name="Thomas W.K."/>
            <person name="Tucker A."/>
            <person name="Oakley T.H."/>
            <person name="Tokishita S."/>
            <person name="Aerts A."/>
            <person name="Arnold G.J."/>
            <person name="Basu M.K."/>
            <person name="Bauer D.J."/>
            <person name="Caceres C.E."/>
            <person name="Carmel L."/>
            <person name="Casola C."/>
            <person name="Choi J.H."/>
            <person name="Detter J.C."/>
            <person name="Dong Q."/>
            <person name="Dusheyko S."/>
            <person name="Eads B.D."/>
            <person name="Frohlich T."/>
            <person name="Geiler-Samerotte K.A."/>
            <person name="Gerlach D."/>
            <person name="Hatcher P."/>
            <person name="Jogdeo S."/>
            <person name="Krijgsveld J."/>
            <person name="Kriventseva E.V."/>
            <person name="Kultz D."/>
            <person name="Laforsch C."/>
            <person name="Lindquist E."/>
            <person name="Lopez J."/>
            <person name="Manak J.R."/>
            <person name="Muller J."/>
            <person name="Pangilinan J."/>
            <person name="Patwardhan R.P."/>
            <person name="Pitluck S."/>
            <person name="Pritham E.J."/>
            <person name="Rechtsteiner A."/>
            <person name="Rho M."/>
            <person name="Rogozin I.B."/>
            <person name="Sakarya O."/>
            <person name="Salamov A."/>
            <person name="Schaack S."/>
            <person name="Shapiro H."/>
            <person name="Shiga Y."/>
            <person name="Skalitzky C."/>
            <person name="Smith Z."/>
            <person name="Souvorov A."/>
            <person name="Sung W."/>
            <person name="Tang Z."/>
            <person name="Tsuchiya D."/>
            <person name="Tu H."/>
            <person name="Vos H."/>
            <person name="Wang M."/>
            <person name="Wolf Y.I."/>
            <person name="Yamagata H."/>
            <person name="Yamada T."/>
            <person name="Ye Y."/>
            <person name="Shaw J.R."/>
            <person name="Andrews J."/>
            <person name="Crease T.J."/>
            <person name="Tang H."/>
            <person name="Lucas S.M."/>
            <person name="Robertson H.M."/>
            <person name="Bork P."/>
            <person name="Koonin E.V."/>
            <person name="Zdobnov E.M."/>
            <person name="Grigoriev I.V."/>
            <person name="Lynch M."/>
            <person name="Boore J.L."/>
        </authorList>
    </citation>
    <scope>NUCLEOTIDE SEQUENCE [LARGE SCALE GENOMIC DNA]</scope>
</reference>
<dbReference type="EMBL" id="GL732669">
    <property type="protein sequence ID" value="EFX67735.1"/>
    <property type="molecule type" value="Genomic_DNA"/>
</dbReference>
<keyword evidence="1" id="KW-0472">Membrane</keyword>
<accession>E9HKK2</accession>
<evidence type="ECO:0000313" key="3">
    <source>
        <dbReference type="Proteomes" id="UP000000305"/>
    </source>
</evidence>
<sequence length="304" mass="33598">MVSFIPGSPVIIIMKLYSAIMSCSICKSAFVGAMGRRCTIKKIKVSPVEASSLDVESVHLNVEPSILHAQIIVPAYDIPTQAIENNIPANNIPAPANETVIRNPACPMTRLFERMAAYRKAKNASRAQLCLGPLNSSVHPRCDARLDTKWTISPIDVLEQQIIVTPDSEENGDSYFVRPVPIVESSLEDASESDKTNSGVGGWEYHEAMGKRMSRYLFDPSGRSFTVKNTKRDGTVVWRCTVRPKKDPCPAIAWQQSGQNYHIVKNHICQNEDHKKIRLTILGEAKQQCKANNFASAASIAENC</sequence>
<keyword evidence="1" id="KW-1133">Transmembrane helix</keyword>
<name>E9HKK2_DAPPU</name>
<dbReference type="HOGENOM" id="CLU_079724_0_0_1"/>
<protein>
    <recommendedName>
        <fullName evidence="4">FLYWCH-type domain-containing protein</fullName>
    </recommendedName>
</protein>
<organism evidence="2 3">
    <name type="scientific">Daphnia pulex</name>
    <name type="common">Water flea</name>
    <dbReference type="NCBI Taxonomy" id="6669"/>
    <lineage>
        <taxon>Eukaryota</taxon>
        <taxon>Metazoa</taxon>
        <taxon>Ecdysozoa</taxon>
        <taxon>Arthropoda</taxon>
        <taxon>Crustacea</taxon>
        <taxon>Branchiopoda</taxon>
        <taxon>Diplostraca</taxon>
        <taxon>Cladocera</taxon>
        <taxon>Anomopoda</taxon>
        <taxon>Daphniidae</taxon>
        <taxon>Daphnia</taxon>
    </lineage>
</organism>
<dbReference type="InParanoid" id="E9HKK2"/>
<dbReference type="PANTHER" id="PTHR20956:SF12">
    <property type="entry name" value="FLYWCH-TYPE DOMAIN-CONTAINING PROTEIN"/>
    <property type="match status" value="1"/>
</dbReference>
<dbReference type="AlphaFoldDB" id="E9HKK2"/>
<proteinExistence type="predicted"/>
<dbReference type="Proteomes" id="UP000000305">
    <property type="component" value="Unassembled WGS sequence"/>
</dbReference>
<gene>
    <name evidence="2" type="ORF">DAPPUDRAFT_261121</name>
</gene>
<evidence type="ECO:0000256" key="1">
    <source>
        <dbReference type="SAM" id="Phobius"/>
    </source>
</evidence>
<evidence type="ECO:0000313" key="2">
    <source>
        <dbReference type="EMBL" id="EFX67735.1"/>
    </source>
</evidence>
<dbReference type="PANTHER" id="PTHR20956">
    <property type="entry name" value="HEH2P"/>
    <property type="match status" value="1"/>
</dbReference>